<dbReference type="Proteomes" id="UP001161423">
    <property type="component" value="Unassembled WGS sequence"/>
</dbReference>
<accession>A0ABQ5TRK6</accession>
<dbReference type="SMART" id="SM00304">
    <property type="entry name" value="HAMP"/>
    <property type="match status" value="1"/>
</dbReference>
<dbReference type="PANTHER" id="PTHR44936">
    <property type="entry name" value="SENSOR PROTEIN CREC"/>
    <property type="match status" value="1"/>
</dbReference>
<dbReference type="EMBL" id="BSND01000003">
    <property type="protein sequence ID" value="GLP98589.1"/>
    <property type="molecule type" value="Genomic_DNA"/>
</dbReference>
<dbReference type="SUPFAM" id="SSF158472">
    <property type="entry name" value="HAMP domain-like"/>
    <property type="match status" value="1"/>
</dbReference>
<keyword evidence="7" id="KW-0547">Nucleotide-binding</keyword>
<proteinExistence type="predicted"/>
<dbReference type="Pfam" id="PF00512">
    <property type="entry name" value="HisKA"/>
    <property type="match status" value="1"/>
</dbReference>
<dbReference type="InterPro" id="IPR036097">
    <property type="entry name" value="HisK_dim/P_sf"/>
</dbReference>
<dbReference type="Pfam" id="PF02518">
    <property type="entry name" value="HATPase_c"/>
    <property type="match status" value="1"/>
</dbReference>
<keyword evidence="6" id="KW-0808">Transferase</keyword>
<dbReference type="RefSeq" id="WP_284722271.1">
    <property type="nucleotide sequence ID" value="NZ_BSND01000003.1"/>
</dbReference>
<reference evidence="13" key="2">
    <citation type="submission" date="2023-01" db="EMBL/GenBank/DDBJ databases">
        <title>Draft genome sequence of Methylophaga thalassica strain NBRC 102424.</title>
        <authorList>
            <person name="Sun Q."/>
            <person name="Mori K."/>
        </authorList>
    </citation>
    <scope>NUCLEOTIDE SEQUENCE</scope>
    <source>
        <strain evidence="13">NBRC 102424</strain>
    </source>
</reference>
<dbReference type="PRINTS" id="PR00344">
    <property type="entry name" value="BCTRLSENSOR"/>
</dbReference>
<keyword evidence="10" id="KW-0812">Transmembrane</keyword>
<evidence type="ECO:0000256" key="9">
    <source>
        <dbReference type="ARBA" id="ARBA00022840"/>
    </source>
</evidence>
<dbReference type="SMART" id="SM00387">
    <property type="entry name" value="HATPase_c"/>
    <property type="match status" value="1"/>
</dbReference>
<dbReference type="Pfam" id="PF16750">
    <property type="entry name" value="HK_sensor"/>
    <property type="match status" value="1"/>
</dbReference>
<dbReference type="GO" id="GO:0016301">
    <property type="term" value="F:kinase activity"/>
    <property type="evidence" value="ECO:0007669"/>
    <property type="project" value="UniProtKB-KW"/>
</dbReference>
<dbReference type="InterPro" id="IPR031930">
    <property type="entry name" value="HK_sensor"/>
</dbReference>
<keyword evidence="10" id="KW-1133">Transmembrane helix</keyword>
<evidence type="ECO:0000256" key="6">
    <source>
        <dbReference type="ARBA" id="ARBA00022679"/>
    </source>
</evidence>
<evidence type="ECO:0000256" key="7">
    <source>
        <dbReference type="ARBA" id="ARBA00022741"/>
    </source>
</evidence>
<dbReference type="Gene3D" id="1.10.287.130">
    <property type="match status" value="1"/>
</dbReference>
<name>A0ABQ5TRK6_9GAMM</name>
<dbReference type="InterPro" id="IPR005467">
    <property type="entry name" value="His_kinase_dom"/>
</dbReference>
<protein>
    <recommendedName>
        <fullName evidence="3">histidine kinase</fullName>
        <ecNumber evidence="3">2.7.13.3</ecNumber>
    </recommendedName>
</protein>
<dbReference type="Pfam" id="PF00672">
    <property type="entry name" value="HAMP"/>
    <property type="match status" value="1"/>
</dbReference>
<sequence>MKRRLLWKLVATIVIGTVLLFWLIHLLMLHTEQHMSFIAERDQGLLKEYAKKAEKYYLADDIQSLDQWIKQIEEKEHTWAAVVTSQVTPIGNSYLSEAFQESFGLGRDISWKIHLYFKENPIMDLPIANGRAHFLITLPDRMRPGAYWFQTSLLLQIALPLLLMTLISVIIYRHVMSPLSQLEKATRQFSDGNFSVRVGKSLAKRQDEITALGETFDGMAERIGQLIQTQRHLISDLSHELRTPLARVELALSWAENQNLDPQLIERIRYECLQMRAMVEDTLTLAWLDNERPDLRQETLDLIDLIDSILDDARFEFPDRQLIITMPEQAIIENSSARAVGHAFENILRNALSHTPKQEPVKINVKTVMQSYLVEVDDVGPGVAEQYLSDIFKPFFRLAQASRENHRGFGVGLSLAKRHIEVCGGQLVAENLVNGGLRMTITLPTR</sequence>
<organism evidence="13 14">
    <name type="scientific">Methylophaga thalassica</name>
    <dbReference type="NCBI Taxonomy" id="40223"/>
    <lineage>
        <taxon>Bacteria</taxon>
        <taxon>Pseudomonadati</taxon>
        <taxon>Pseudomonadota</taxon>
        <taxon>Gammaproteobacteria</taxon>
        <taxon>Thiotrichales</taxon>
        <taxon>Piscirickettsiaceae</taxon>
        <taxon>Methylophaga</taxon>
    </lineage>
</organism>
<dbReference type="SUPFAM" id="SSF47384">
    <property type="entry name" value="Homodimeric domain of signal transducing histidine kinase"/>
    <property type="match status" value="1"/>
</dbReference>
<keyword evidence="14" id="KW-1185">Reference proteome</keyword>
<evidence type="ECO:0000256" key="4">
    <source>
        <dbReference type="ARBA" id="ARBA00022475"/>
    </source>
</evidence>
<comment type="catalytic activity">
    <reaction evidence="1">
        <text>ATP + protein L-histidine = ADP + protein N-phospho-L-histidine.</text>
        <dbReference type="EC" id="2.7.13.3"/>
    </reaction>
</comment>
<evidence type="ECO:0000256" key="5">
    <source>
        <dbReference type="ARBA" id="ARBA00022553"/>
    </source>
</evidence>
<dbReference type="InterPro" id="IPR050980">
    <property type="entry name" value="2C_sensor_his_kinase"/>
</dbReference>
<evidence type="ECO:0000259" key="11">
    <source>
        <dbReference type="PROSITE" id="PS50109"/>
    </source>
</evidence>
<feature type="domain" description="HAMP" evidence="12">
    <location>
        <begin position="173"/>
        <end position="228"/>
    </location>
</feature>
<dbReference type="CDD" id="cd06225">
    <property type="entry name" value="HAMP"/>
    <property type="match status" value="1"/>
</dbReference>
<dbReference type="InterPro" id="IPR003594">
    <property type="entry name" value="HATPase_dom"/>
</dbReference>
<dbReference type="InterPro" id="IPR036890">
    <property type="entry name" value="HATPase_C_sf"/>
</dbReference>
<evidence type="ECO:0000313" key="14">
    <source>
        <dbReference type="Proteomes" id="UP001161423"/>
    </source>
</evidence>
<dbReference type="EC" id="2.7.13.3" evidence="3"/>
<keyword evidence="4" id="KW-1003">Cell membrane</keyword>
<feature type="domain" description="Histidine kinase" evidence="11">
    <location>
        <begin position="236"/>
        <end position="446"/>
    </location>
</feature>
<comment type="subcellular location">
    <subcellularLocation>
        <location evidence="2">Cell membrane</location>
        <topology evidence="2">Multi-pass membrane protein</topology>
    </subcellularLocation>
</comment>
<dbReference type="PROSITE" id="PS50109">
    <property type="entry name" value="HIS_KIN"/>
    <property type="match status" value="1"/>
</dbReference>
<dbReference type="InterPro" id="IPR004358">
    <property type="entry name" value="Sig_transdc_His_kin-like_C"/>
</dbReference>
<keyword evidence="8 13" id="KW-0418">Kinase</keyword>
<gene>
    <name evidence="13" type="ORF">GCM10007891_04430</name>
</gene>
<dbReference type="PROSITE" id="PS50885">
    <property type="entry name" value="HAMP"/>
    <property type="match status" value="1"/>
</dbReference>
<evidence type="ECO:0000256" key="1">
    <source>
        <dbReference type="ARBA" id="ARBA00000085"/>
    </source>
</evidence>
<keyword evidence="5" id="KW-0597">Phosphoprotein</keyword>
<evidence type="ECO:0000259" key="12">
    <source>
        <dbReference type="PROSITE" id="PS50885"/>
    </source>
</evidence>
<reference evidence="13" key="1">
    <citation type="journal article" date="2014" name="Int. J. Syst. Evol. Microbiol.">
        <title>Complete genome of a new Firmicutes species belonging to the dominant human colonic microbiota ('Ruminococcus bicirculans') reveals two chromosomes and a selective capacity to utilize plant glucans.</title>
        <authorList>
            <consortium name="NISC Comparative Sequencing Program"/>
            <person name="Wegmann U."/>
            <person name="Louis P."/>
            <person name="Goesmann A."/>
            <person name="Henrissat B."/>
            <person name="Duncan S.H."/>
            <person name="Flint H.J."/>
        </authorList>
    </citation>
    <scope>NUCLEOTIDE SEQUENCE</scope>
    <source>
        <strain evidence="13">NBRC 102424</strain>
    </source>
</reference>
<feature type="transmembrane region" description="Helical" evidence="10">
    <location>
        <begin position="5"/>
        <end position="28"/>
    </location>
</feature>
<keyword evidence="9" id="KW-0067">ATP-binding</keyword>
<keyword evidence="10" id="KW-0472">Membrane</keyword>
<evidence type="ECO:0000256" key="10">
    <source>
        <dbReference type="SAM" id="Phobius"/>
    </source>
</evidence>
<dbReference type="SUPFAM" id="SSF55874">
    <property type="entry name" value="ATPase domain of HSP90 chaperone/DNA topoisomerase II/histidine kinase"/>
    <property type="match status" value="1"/>
</dbReference>
<evidence type="ECO:0000313" key="13">
    <source>
        <dbReference type="EMBL" id="GLP98589.1"/>
    </source>
</evidence>
<dbReference type="InterPro" id="IPR003661">
    <property type="entry name" value="HisK_dim/P_dom"/>
</dbReference>
<dbReference type="Gene3D" id="3.30.565.10">
    <property type="entry name" value="Histidine kinase-like ATPase, C-terminal domain"/>
    <property type="match status" value="1"/>
</dbReference>
<dbReference type="CDD" id="cd00082">
    <property type="entry name" value="HisKA"/>
    <property type="match status" value="1"/>
</dbReference>
<dbReference type="Gene3D" id="3.30.450.170">
    <property type="entry name" value="Two-component histidine kinase, sensor domain"/>
    <property type="match status" value="1"/>
</dbReference>
<dbReference type="SMART" id="SM00388">
    <property type="entry name" value="HisKA"/>
    <property type="match status" value="1"/>
</dbReference>
<dbReference type="PANTHER" id="PTHR44936:SF10">
    <property type="entry name" value="SENSOR PROTEIN RSTB"/>
    <property type="match status" value="1"/>
</dbReference>
<dbReference type="InterPro" id="IPR038428">
    <property type="entry name" value="HK_sensor_dom_sf"/>
</dbReference>
<evidence type="ECO:0000256" key="2">
    <source>
        <dbReference type="ARBA" id="ARBA00004651"/>
    </source>
</evidence>
<evidence type="ECO:0000256" key="8">
    <source>
        <dbReference type="ARBA" id="ARBA00022777"/>
    </source>
</evidence>
<dbReference type="InterPro" id="IPR003660">
    <property type="entry name" value="HAMP_dom"/>
</dbReference>
<evidence type="ECO:0000256" key="3">
    <source>
        <dbReference type="ARBA" id="ARBA00012438"/>
    </source>
</evidence>
<comment type="caution">
    <text evidence="13">The sequence shown here is derived from an EMBL/GenBank/DDBJ whole genome shotgun (WGS) entry which is preliminary data.</text>
</comment>
<dbReference type="Gene3D" id="1.10.8.500">
    <property type="entry name" value="HAMP domain in histidine kinase"/>
    <property type="match status" value="1"/>
</dbReference>